<proteinExistence type="predicted"/>
<evidence type="ECO:0000313" key="2">
    <source>
        <dbReference type="EMBL" id="KOC65558.1"/>
    </source>
</evidence>
<gene>
    <name evidence="2" type="ORF">WH47_00528</name>
</gene>
<feature type="compositionally biased region" description="Polar residues" evidence="1">
    <location>
        <begin position="21"/>
        <end position="32"/>
    </location>
</feature>
<dbReference type="OrthoDB" id="6340809at2759"/>
<feature type="region of interest" description="Disordered" evidence="1">
    <location>
        <begin position="10"/>
        <end position="32"/>
    </location>
</feature>
<reference evidence="2 3" key="1">
    <citation type="submission" date="2015-07" db="EMBL/GenBank/DDBJ databases">
        <title>The genome of Habropoda laboriosa.</title>
        <authorList>
            <person name="Pan H."/>
            <person name="Kapheim K."/>
        </authorList>
    </citation>
    <scope>NUCLEOTIDE SEQUENCE [LARGE SCALE GENOMIC DNA]</scope>
    <source>
        <strain evidence="2">0110345459</strain>
    </source>
</reference>
<keyword evidence="3" id="KW-1185">Reference proteome</keyword>
<organism evidence="2 3">
    <name type="scientific">Habropoda laboriosa</name>
    <dbReference type="NCBI Taxonomy" id="597456"/>
    <lineage>
        <taxon>Eukaryota</taxon>
        <taxon>Metazoa</taxon>
        <taxon>Ecdysozoa</taxon>
        <taxon>Arthropoda</taxon>
        <taxon>Hexapoda</taxon>
        <taxon>Insecta</taxon>
        <taxon>Pterygota</taxon>
        <taxon>Neoptera</taxon>
        <taxon>Endopterygota</taxon>
        <taxon>Hymenoptera</taxon>
        <taxon>Apocrita</taxon>
        <taxon>Aculeata</taxon>
        <taxon>Apoidea</taxon>
        <taxon>Anthophila</taxon>
        <taxon>Apidae</taxon>
        <taxon>Habropoda</taxon>
    </lineage>
</organism>
<dbReference type="AlphaFoldDB" id="A0A0L7R3Y2"/>
<protein>
    <submittedName>
        <fullName evidence="2">Uncharacterized protein</fullName>
    </submittedName>
</protein>
<sequence length="102" mass="11952">QEFAEQLRKIVHSMHPDSQRTQRATESGNYDSPNRICYGIPCGWYPYDPTTRRGLTFMANTCRCPDETYKCVQTGENVSMLAYVYYCRQNTTLDDIEDEYSR</sequence>
<dbReference type="EMBL" id="KQ414661">
    <property type="protein sequence ID" value="KOC65558.1"/>
    <property type="molecule type" value="Genomic_DNA"/>
</dbReference>
<feature type="non-terminal residue" evidence="2">
    <location>
        <position position="1"/>
    </location>
</feature>
<accession>A0A0L7R3Y2</accession>
<evidence type="ECO:0000313" key="3">
    <source>
        <dbReference type="Proteomes" id="UP000053825"/>
    </source>
</evidence>
<name>A0A0L7R3Y2_9HYME</name>
<evidence type="ECO:0000256" key="1">
    <source>
        <dbReference type="SAM" id="MobiDB-lite"/>
    </source>
</evidence>
<dbReference type="Proteomes" id="UP000053825">
    <property type="component" value="Unassembled WGS sequence"/>
</dbReference>
<feature type="compositionally biased region" description="Basic and acidic residues" evidence="1">
    <location>
        <begin position="10"/>
        <end position="20"/>
    </location>
</feature>